<proteinExistence type="predicted"/>
<dbReference type="Proteomes" id="UP000298663">
    <property type="component" value="Unassembled WGS sequence"/>
</dbReference>
<evidence type="ECO:0000313" key="1">
    <source>
        <dbReference type="EMBL" id="TKR95721.1"/>
    </source>
</evidence>
<reference evidence="1 2" key="1">
    <citation type="journal article" date="2015" name="Genome Biol.">
        <title>Comparative genomics of Steinernema reveals deeply conserved gene regulatory networks.</title>
        <authorList>
            <person name="Dillman A.R."/>
            <person name="Macchietto M."/>
            <person name="Porter C.F."/>
            <person name="Rogers A."/>
            <person name="Williams B."/>
            <person name="Antoshechkin I."/>
            <person name="Lee M.M."/>
            <person name="Goodwin Z."/>
            <person name="Lu X."/>
            <person name="Lewis E.E."/>
            <person name="Goodrich-Blair H."/>
            <person name="Stock S.P."/>
            <person name="Adams B.J."/>
            <person name="Sternberg P.W."/>
            <person name="Mortazavi A."/>
        </authorList>
    </citation>
    <scope>NUCLEOTIDE SEQUENCE [LARGE SCALE GENOMIC DNA]</scope>
    <source>
        <strain evidence="1 2">ALL</strain>
    </source>
</reference>
<keyword evidence="2" id="KW-1185">Reference proteome</keyword>
<comment type="caution">
    <text evidence="1">The sequence shown here is derived from an EMBL/GenBank/DDBJ whole genome shotgun (WGS) entry which is preliminary data.</text>
</comment>
<dbReference type="EMBL" id="AZBU02000002">
    <property type="protein sequence ID" value="TKR95721.1"/>
    <property type="molecule type" value="Genomic_DNA"/>
</dbReference>
<evidence type="ECO:0000313" key="2">
    <source>
        <dbReference type="Proteomes" id="UP000298663"/>
    </source>
</evidence>
<reference evidence="1 2" key="2">
    <citation type="journal article" date="2019" name="G3 (Bethesda)">
        <title>Hybrid Assembly of the Genome of the Entomopathogenic Nematode Steinernema carpocapsae Identifies the X-Chromosome.</title>
        <authorList>
            <person name="Serra L."/>
            <person name="Macchietto M."/>
            <person name="Macias-Munoz A."/>
            <person name="McGill C.J."/>
            <person name="Rodriguez I.M."/>
            <person name="Rodriguez B."/>
            <person name="Murad R."/>
            <person name="Mortazavi A."/>
        </authorList>
    </citation>
    <scope>NUCLEOTIDE SEQUENCE [LARGE SCALE GENOMIC DNA]</scope>
    <source>
        <strain evidence="1 2">ALL</strain>
    </source>
</reference>
<name>A0A4U5PHC9_STECR</name>
<sequence>MRLTRGFTDRSDGYGSVENDSCGVGVSGKGLGLSVKCLDGLVVDVNDVKIEKRRMAKTTVAEGHPAVGGDSAS</sequence>
<gene>
    <name evidence="1" type="ORF">L596_009851</name>
</gene>
<accession>A0A4U5PHC9</accession>
<organism evidence="1 2">
    <name type="scientific">Steinernema carpocapsae</name>
    <name type="common">Entomopathogenic nematode</name>
    <dbReference type="NCBI Taxonomy" id="34508"/>
    <lineage>
        <taxon>Eukaryota</taxon>
        <taxon>Metazoa</taxon>
        <taxon>Ecdysozoa</taxon>
        <taxon>Nematoda</taxon>
        <taxon>Chromadorea</taxon>
        <taxon>Rhabditida</taxon>
        <taxon>Tylenchina</taxon>
        <taxon>Panagrolaimomorpha</taxon>
        <taxon>Strongyloidoidea</taxon>
        <taxon>Steinernematidae</taxon>
        <taxon>Steinernema</taxon>
    </lineage>
</organism>
<protein>
    <submittedName>
        <fullName evidence="1">Uncharacterized protein</fullName>
    </submittedName>
</protein>
<dbReference type="AlphaFoldDB" id="A0A4U5PHC9"/>